<feature type="transmembrane region" description="Helical" evidence="6">
    <location>
        <begin position="153"/>
        <end position="173"/>
    </location>
</feature>
<evidence type="ECO:0000256" key="5">
    <source>
        <dbReference type="ARBA" id="ARBA00023136"/>
    </source>
</evidence>
<dbReference type="STRING" id="1324314.BVG16_19965"/>
<evidence type="ECO:0000313" key="7">
    <source>
        <dbReference type="EMBL" id="OPA75619.1"/>
    </source>
</evidence>
<dbReference type="InterPro" id="IPR014108">
    <property type="entry name" value="Caa3-assmbl_CtaG"/>
</dbReference>
<evidence type="ECO:0000256" key="2">
    <source>
        <dbReference type="ARBA" id="ARBA00022475"/>
    </source>
</evidence>
<keyword evidence="4 6" id="KW-1133">Transmembrane helix</keyword>
<proteinExistence type="predicted"/>
<dbReference type="RefSeq" id="WP_078500887.1">
    <property type="nucleotide sequence ID" value="NZ_MSZX01000008.1"/>
</dbReference>
<reference evidence="7 8" key="1">
    <citation type="submission" date="2017-01" db="EMBL/GenBank/DDBJ databases">
        <title>Genome analysis of Paenibacillus selenitrireducens ES3-24.</title>
        <authorList>
            <person name="Xu D."/>
            <person name="Yao R."/>
            <person name="Zheng S."/>
        </authorList>
    </citation>
    <scope>NUCLEOTIDE SEQUENCE [LARGE SCALE GENOMIC DNA]</scope>
    <source>
        <strain evidence="7 8">ES3-24</strain>
    </source>
</reference>
<feature type="transmembrane region" description="Helical" evidence="6">
    <location>
        <begin position="117"/>
        <end position="137"/>
    </location>
</feature>
<dbReference type="GO" id="GO:0005886">
    <property type="term" value="C:plasma membrane"/>
    <property type="evidence" value="ECO:0007669"/>
    <property type="project" value="UniProtKB-SubCell"/>
</dbReference>
<evidence type="ECO:0000256" key="3">
    <source>
        <dbReference type="ARBA" id="ARBA00022692"/>
    </source>
</evidence>
<organism evidence="7 8">
    <name type="scientific">Paenibacillus selenitireducens</name>
    <dbReference type="NCBI Taxonomy" id="1324314"/>
    <lineage>
        <taxon>Bacteria</taxon>
        <taxon>Bacillati</taxon>
        <taxon>Bacillota</taxon>
        <taxon>Bacilli</taxon>
        <taxon>Bacillales</taxon>
        <taxon>Paenibacillaceae</taxon>
        <taxon>Paenibacillus</taxon>
    </lineage>
</organism>
<evidence type="ECO:0000256" key="6">
    <source>
        <dbReference type="SAM" id="Phobius"/>
    </source>
</evidence>
<protein>
    <submittedName>
        <fullName evidence="7">Cytochrome c oxidase assembly factor CtaG</fullName>
    </submittedName>
</protein>
<keyword evidence="5 6" id="KW-0472">Membrane</keyword>
<evidence type="ECO:0000313" key="8">
    <source>
        <dbReference type="Proteomes" id="UP000190188"/>
    </source>
</evidence>
<dbReference type="EMBL" id="MSZX01000008">
    <property type="protein sequence ID" value="OPA75619.1"/>
    <property type="molecule type" value="Genomic_DNA"/>
</dbReference>
<name>A0A1T2X6W2_9BACL</name>
<dbReference type="AlphaFoldDB" id="A0A1T2X6W2"/>
<feature type="transmembrane region" description="Helical" evidence="6">
    <location>
        <begin position="12"/>
        <end position="31"/>
    </location>
</feature>
<dbReference type="Proteomes" id="UP000190188">
    <property type="component" value="Unassembled WGS sequence"/>
</dbReference>
<keyword evidence="3 6" id="KW-0812">Transmembrane</keyword>
<evidence type="ECO:0000256" key="1">
    <source>
        <dbReference type="ARBA" id="ARBA00004651"/>
    </source>
</evidence>
<feature type="transmembrane region" description="Helical" evidence="6">
    <location>
        <begin position="185"/>
        <end position="205"/>
    </location>
</feature>
<accession>A0A1T2X6W2</accession>
<dbReference type="NCBIfam" id="TIGR02737">
    <property type="entry name" value="caa3_CtaG"/>
    <property type="match status" value="1"/>
</dbReference>
<keyword evidence="8" id="KW-1185">Reference proteome</keyword>
<dbReference type="Pfam" id="PF09678">
    <property type="entry name" value="Caa3_CtaG"/>
    <property type="match status" value="1"/>
</dbReference>
<evidence type="ECO:0000256" key="4">
    <source>
        <dbReference type="ARBA" id="ARBA00022989"/>
    </source>
</evidence>
<feature type="transmembrane region" description="Helical" evidence="6">
    <location>
        <begin position="76"/>
        <end position="96"/>
    </location>
</feature>
<dbReference type="InterPro" id="IPR019108">
    <property type="entry name" value="Caa3_assmbl_CtaG-rel"/>
</dbReference>
<comment type="subcellular location">
    <subcellularLocation>
        <location evidence="1">Cell membrane</location>
        <topology evidence="1">Multi-pass membrane protein</topology>
    </subcellularLocation>
</comment>
<sequence>MLGLQYFSFSDLWSPWFMVFMIVLTVVYFLAVGPFRSKFKENTKATIPQKILFVSGMVLLYLAHGGPVNFLSHLMFSFHMLMMALSYIIAPPLIMLGIPTGLWKTLLNFKVLRKMKFLMHPIFTAVLFNALFSLYHVPAVHDYVMLHFMVHRIYYVVLLITSMMMWWPILTPIPDVGKMQDVRKMAYIFVNSILITPACALIIFASTPMYATYNDASLWAEAMGYCFSGDPSILLQQFDGPTFFGILDPAQDQQVGGIMMKLIQEAVNGSVLAYTFFHWVRREGRDDDFDELPITGPGNWNKA</sequence>
<feature type="transmembrane region" description="Helical" evidence="6">
    <location>
        <begin position="51"/>
        <end position="70"/>
    </location>
</feature>
<dbReference type="OrthoDB" id="128422at2"/>
<gene>
    <name evidence="7" type="ORF">BVG16_19965</name>
</gene>
<comment type="caution">
    <text evidence="7">The sequence shown here is derived from an EMBL/GenBank/DDBJ whole genome shotgun (WGS) entry which is preliminary data.</text>
</comment>
<keyword evidence="2" id="KW-1003">Cell membrane</keyword>